<dbReference type="Proteomes" id="UP000245539">
    <property type="component" value="Unassembled WGS sequence"/>
</dbReference>
<evidence type="ECO:0000313" key="2">
    <source>
        <dbReference type="EMBL" id="PWQ98144.1"/>
    </source>
</evidence>
<protein>
    <submittedName>
        <fullName evidence="2">Uncharacterized protein</fullName>
    </submittedName>
</protein>
<evidence type="ECO:0000313" key="3">
    <source>
        <dbReference type="Proteomes" id="UP000245539"/>
    </source>
</evidence>
<comment type="caution">
    <text evidence="2">The sequence shown here is derived from an EMBL/GenBank/DDBJ whole genome shotgun (WGS) entry which is preliminary data.</text>
</comment>
<sequence length="236" mass="27799">MKQKTTNRHIGTNPSRRTYNTPDDVVRSGDSNDQQVINAIQRHNQAPFPMLNRSERKLVQTHMVQELSQGFEHRRQALNMVLETKLHSIQEACNHVLVTGKTHLRQQRLEYFGEVYSQVEQRMNGLADDFLKDMDDRFERLKDYKSDAIKHREKQRLEKSVDDFLDTIDQLMDEFRSIISEHISHGQDKPVQSTREAPEPISETVELTDEEYENEFGINDVVDQFMEAQLREKWAK</sequence>
<feature type="region of interest" description="Disordered" evidence="1">
    <location>
        <begin position="1"/>
        <end position="23"/>
    </location>
</feature>
<name>A0A317CHW4_9GAMM</name>
<keyword evidence="3" id="KW-1185">Reference proteome</keyword>
<dbReference type="AlphaFoldDB" id="A0A317CHW4"/>
<reference evidence="2 3" key="1">
    <citation type="submission" date="2018-05" db="EMBL/GenBank/DDBJ databases">
        <title>Leucothrix arctica sp. nov., isolated from Arctic seawater.</title>
        <authorList>
            <person name="Choi A."/>
            <person name="Baek K."/>
        </authorList>
    </citation>
    <scope>NUCLEOTIDE SEQUENCE [LARGE SCALE GENOMIC DNA]</scope>
    <source>
        <strain evidence="2 3">JCM 18388</strain>
    </source>
</reference>
<organism evidence="2 3">
    <name type="scientific">Leucothrix pacifica</name>
    <dbReference type="NCBI Taxonomy" id="1247513"/>
    <lineage>
        <taxon>Bacteria</taxon>
        <taxon>Pseudomonadati</taxon>
        <taxon>Pseudomonadota</taxon>
        <taxon>Gammaproteobacteria</taxon>
        <taxon>Thiotrichales</taxon>
        <taxon>Thiotrichaceae</taxon>
        <taxon>Leucothrix</taxon>
    </lineage>
</organism>
<proteinExistence type="predicted"/>
<accession>A0A317CHW4</accession>
<evidence type="ECO:0000256" key="1">
    <source>
        <dbReference type="SAM" id="MobiDB-lite"/>
    </source>
</evidence>
<dbReference type="EMBL" id="QGKM01000018">
    <property type="protein sequence ID" value="PWQ98144.1"/>
    <property type="molecule type" value="Genomic_DNA"/>
</dbReference>
<gene>
    <name evidence="2" type="ORF">DKW60_08500</name>
</gene>
<dbReference type="OrthoDB" id="7063712at2"/>
<feature type="compositionally biased region" description="Polar residues" evidence="1">
    <location>
        <begin position="8"/>
        <end position="21"/>
    </location>
</feature>
<dbReference type="RefSeq" id="WP_109837232.1">
    <property type="nucleotide sequence ID" value="NZ_QGKM01000018.1"/>
</dbReference>